<evidence type="ECO:0000256" key="4">
    <source>
        <dbReference type="ARBA" id="ARBA00022827"/>
    </source>
</evidence>
<keyword evidence="4" id="KW-0274">FAD</keyword>
<comment type="cofactor">
    <cofactor evidence="1">
        <name>FAD</name>
        <dbReference type="ChEBI" id="CHEBI:57692"/>
    </cofactor>
</comment>
<dbReference type="AlphaFoldDB" id="A0A151GCV4"/>
<gene>
    <name evidence="8" type="ORF">DCS_06890</name>
</gene>
<dbReference type="GO" id="GO:0004657">
    <property type="term" value="F:proline dehydrogenase activity"/>
    <property type="evidence" value="ECO:0007669"/>
    <property type="project" value="TreeGrafter"/>
</dbReference>
<comment type="caution">
    <text evidence="8">The sequence shown here is derived from an EMBL/GenBank/DDBJ whole genome shotgun (WGS) entry which is preliminary data.</text>
</comment>
<dbReference type="PANTHER" id="PTHR10961:SF46">
    <property type="entry name" value="PEROXISOMAL SARCOSINE OXIDASE"/>
    <property type="match status" value="1"/>
</dbReference>
<dbReference type="GO" id="GO:0050031">
    <property type="term" value="F:L-pipecolate oxidase activity"/>
    <property type="evidence" value="ECO:0007669"/>
    <property type="project" value="TreeGrafter"/>
</dbReference>
<evidence type="ECO:0000256" key="1">
    <source>
        <dbReference type="ARBA" id="ARBA00001974"/>
    </source>
</evidence>
<dbReference type="Gene3D" id="3.50.50.60">
    <property type="entry name" value="FAD/NAD(P)-binding domain"/>
    <property type="match status" value="1"/>
</dbReference>
<dbReference type="GO" id="GO:0050660">
    <property type="term" value="F:flavin adenine dinucleotide binding"/>
    <property type="evidence" value="ECO:0007669"/>
    <property type="project" value="InterPro"/>
</dbReference>
<evidence type="ECO:0000256" key="2">
    <source>
        <dbReference type="ARBA" id="ARBA00010989"/>
    </source>
</evidence>
<dbReference type="InterPro" id="IPR045170">
    <property type="entry name" value="MTOX"/>
</dbReference>
<organism evidence="8 9">
    <name type="scientific">Drechmeria coniospora</name>
    <name type="common">Nematophagous fungus</name>
    <name type="synonym">Meria coniospora</name>
    <dbReference type="NCBI Taxonomy" id="98403"/>
    <lineage>
        <taxon>Eukaryota</taxon>
        <taxon>Fungi</taxon>
        <taxon>Dikarya</taxon>
        <taxon>Ascomycota</taxon>
        <taxon>Pezizomycotina</taxon>
        <taxon>Sordariomycetes</taxon>
        <taxon>Hypocreomycetidae</taxon>
        <taxon>Hypocreales</taxon>
        <taxon>Ophiocordycipitaceae</taxon>
        <taxon>Drechmeria</taxon>
    </lineage>
</organism>
<protein>
    <submittedName>
        <fullName evidence="8">Fructosyl-amino acid oxidase</fullName>
    </submittedName>
</protein>
<comment type="similarity">
    <text evidence="2">Belongs to the MSOX/MTOX family.</text>
</comment>
<keyword evidence="5" id="KW-0560">Oxidoreductase</keyword>
<accession>A0A151GCV4</accession>
<sequence length="464" mass="50810">MEEAPPTSILVIGSGVFGLSTAWALTKRQLFAKTAITVVDNARGEFPPRDSASVDSSRIIRADYADPHYTALATLAQQEWRRQGADELGGQGRYTESGFVLTANLPMDVPAGTKSSMDYTRESWENVVDYAAKEGLPTESIQRLESREAVKELLTVDGHCGDWGYLNKLSGWADAGKGMKWLYDRVMETNRVRFVDGQVMKLETVGDKVVGAQLSDGVVVRGDVVLVAAGAWTGELIDLRGRVEATGHALAYVDIAEDELAVLAKQPVVLNLSSGLFIIPPRDRVLKVARHGFGYLNPELVTNALPPSPSSERKPFVTSRPVTERNGGAQGLPEEADVDLRRGLKDLSPVKGLETRPWKETRLCWYSDTADGDWLVDWHPGWKGLFIATGDSGHGFKFLPVVGERIVDCMLGSGGELGRKWKWKDVDDDGVGHYVNGGYNGLMTRDGSRGGHAGMILREEREKK</sequence>
<dbReference type="InParanoid" id="A0A151GCV4"/>
<keyword evidence="9" id="KW-1185">Reference proteome</keyword>
<dbReference type="Pfam" id="PF01266">
    <property type="entry name" value="DAO"/>
    <property type="match status" value="1"/>
</dbReference>
<dbReference type="Proteomes" id="UP000076580">
    <property type="component" value="Chromosome 03"/>
</dbReference>
<evidence type="ECO:0000256" key="6">
    <source>
        <dbReference type="SAM" id="MobiDB-lite"/>
    </source>
</evidence>
<dbReference type="Gene3D" id="3.30.9.10">
    <property type="entry name" value="D-Amino Acid Oxidase, subunit A, domain 2"/>
    <property type="match status" value="1"/>
</dbReference>
<dbReference type="InterPro" id="IPR006076">
    <property type="entry name" value="FAD-dep_OxRdtase"/>
</dbReference>
<keyword evidence="3" id="KW-0285">Flavoprotein</keyword>
<evidence type="ECO:0000256" key="5">
    <source>
        <dbReference type="ARBA" id="ARBA00023002"/>
    </source>
</evidence>
<evidence type="ECO:0000313" key="9">
    <source>
        <dbReference type="Proteomes" id="UP000076580"/>
    </source>
</evidence>
<dbReference type="SUPFAM" id="SSF51905">
    <property type="entry name" value="FAD/NAD(P)-binding domain"/>
    <property type="match status" value="1"/>
</dbReference>
<dbReference type="GO" id="GO:0008115">
    <property type="term" value="F:sarcosine oxidase activity"/>
    <property type="evidence" value="ECO:0007669"/>
    <property type="project" value="TreeGrafter"/>
</dbReference>
<evidence type="ECO:0000259" key="7">
    <source>
        <dbReference type="Pfam" id="PF01266"/>
    </source>
</evidence>
<feature type="domain" description="FAD dependent oxidoreductase" evidence="7">
    <location>
        <begin position="9"/>
        <end position="408"/>
    </location>
</feature>
<dbReference type="RefSeq" id="XP_040654281.1">
    <property type="nucleotide sequence ID" value="XM_040804177.1"/>
</dbReference>
<dbReference type="GeneID" id="63719533"/>
<dbReference type="InterPro" id="IPR036188">
    <property type="entry name" value="FAD/NAD-bd_sf"/>
</dbReference>
<name>A0A151GCV4_DRECN</name>
<evidence type="ECO:0000256" key="3">
    <source>
        <dbReference type="ARBA" id="ARBA00022630"/>
    </source>
</evidence>
<evidence type="ECO:0000313" key="8">
    <source>
        <dbReference type="EMBL" id="KYK54929.1"/>
    </source>
</evidence>
<dbReference type="EMBL" id="LAYC01000003">
    <property type="protein sequence ID" value="KYK54929.1"/>
    <property type="molecule type" value="Genomic_DNA"/>
</dbReference>
<proteinExistence type="inferred from homology"/>
<dbReference type="STRING" id="98403.A0A151GCV4"/>
<feature type="region of interest" description="Disordered" evidence="6">
    <location>
        <begin position="304"/>
        <end position="335"/>
    </location>
</feature>
<reference evidence="8 9" key="1">
    <citation type="journal article" date="2016" name="Sci. Rep.">
        <title>Insights into Adaptations to a Near-Obligate Nematode Endoparasitic Lifestyle from the Finished Genome of Drechmeria coniospora.</title>
        <authorList>
            <person name="Zhang L."/>
            <person name="Zhou Z."/>
            <person name="Guo Q."/>
            <person name="Fokkens L."/>
            <person name="Miskei M."/>
            <person name="Pocsi I."/>
            <person name="Zhang W."/>
            <person name="Chen M."/>
            <person name="Wang L."/>
            <person name="Sun Y."/>
            <person name="Donzelli B.G."/>
            <person name="Gibson D.M."/>
            <person name="Nelson D.R."/>
            <person name="Luo J.G."/>
            <person name="Rep M."/>
            <person name="Liu H."/>
            <person name="Yang S."/>
            <person name="Wang J."/>
            <person name="Krasnoff S.B."/>
            <person name="Xu Y."/>
            <person name="Molnar I."/>
            <person name="Lin M."/>
        </authorList>
    </citation>
    <scope>NUCLEOTIDE SEQUENCE [LARGE SCALE GENOMIC DNA]</scope>
    <source>
        <strain evidence="8 9">ARSEF 6962</strain>
    </source>
</reference>
<dbReference type="PANTHER" id="PTHR10961">
    <property type="entry name" value="PEROXISOMAL SARCOSINE OXIDASE"/>
    <property type="match status" value="1"/>
</dbReference>